<protein>
    <recommendedName>
        <fullName evidence="4">DUF983 domain-containing protein</fullName>
    </recommendedName>
</protein>
<feature type="transmembrane region" description="Helical" evidence="1">
    <location>
        <begin position="66"/>
        <end position="85"/>
    </location>
</feature>
<accession>A0AAW3ZJ08</accession>
<keyword evidence="1" id="KW-1133">Transmembrane helix</keyword>
<evidence type="ECO:0000313" key="3">
    <source>
        <dbReference type="Proteomes" id="UP000613768"/>
    </source>
</evidence>
<keyword evidence="1" id="KW-0472">Membrane</keyword>
<reference evidence="2 3" key="1">
    <citation type="submission" date="2020-09" db="EMBL/GenBank/DDBJ databases">
        <title>Pseudoxanthomonas sp. CAU 1598 isolated from sand of Yaerae Beach.</title>
        <authorList>
            <person name="Kim W."/>
        </authorList>
    </citation>
    <scope>NUCLEOTIDE SEQUENCE [LARGE SCALE GENOMIC DNA]</scope>
    <source>
        <strain evidence="2 3">CAU 1598</strain>
    </source>
</reference>
<dbReference type="AlphaFoldDB" id="A0AAW3ZJ08"/>
<evidence type="ECO:0008006" key="4">
    <source>
        <dbReference type="Google" id="ProtNLM"/>
    </source>
</evidence>
<evidence type="ECO:0000313" key="2">
    <source>
        <dbReference type="EMBL" id="MBD8524301.1"/>
    </source>
</evidence>
<dbReference type="RefSeq" id="WP_192027642.1">
    <property type="nucleotide sequence ID" value="NZ_JACYTR010000001.1"/>
</dbReference>
<organism evidence="2 3">
    <name type="scientific">Pseudomarimonas arenosa</name>
    <dbReference type="NCBI Taxonomy" id="2774145"/>
    <lineage>
        <taxon>Bacteria</taxon>
        <taxon>Pseudomonadati</taxon>
        <taxon>Pseudomonadota</taxon>
        <taxon>Gammaproteobacteria</taxon>
        <taxon>Lysobacterales</taxon>
        <taxon>Lysobacteraceae</taxon>
        <taxon>Pseudomarimonas</taxon>
    </lineage>
</organism>
<dbReference type="EMBL" id="JACYTR010000001">
    <property type="protein sequence ID" value="MBD8524301.1"/>
    <property type="molecule type" value="Genomic_DNA"/>
</dbReference>
<keyword evidence="3" id="KW-1185">Reference proteome</keyword>
<feature type="transmembrane region" description="Helical" evidence="1">
    <location>
        <begin position="41"/>
        <end position="60"/>
    </location>
</feature>
<gene>
    <name evidence="2" type="ORF">IFO71_00965</name>
</gene>
<dbReference type="Proteomes" id="UP000613768">
    <property type="component" value="Unassembled WGS sequence"/>
</dbReference>
<name>A0AAW3ZJ08_9GAMM</name>
<proteinExistence type="predicted"/>
<sequence>MKLEQTQVRVPRWQRHWWQGEDNLEYRCPACGEFHRLNISLTGWVLYVALLAALSAAWMAQVNRMGILGAGLVTAALLYRHAVALRPASAREARP</sequence>
<evidence type="ECO:0000256" key="1">
    <source>
        <dbReference type="SAM" id="Phobius"/>
    </source>
</evidence>
<comment type="caution">
    <text evidence="2">The sequence shown here is derived from an EMBL/GenBank/DDBJ whole genome shotgun (WGS) entry which is preliminary data.</text>
</comment>
<keyword evidence="1" id="KW-0812">Transmembrane</keyword>